<evidence type="ECO:0000259" key="8">
    <source>
        <dbReference type="PROSITE" id="PS50271"/>
    </source>
</evidence>
<name>A4S2V3_OSTLU</name>
<dbReference type="AlphaFoldDB" id="A4S2V3"/>
<feature type="domain" description="UBP-type" evidence="8">
    <location>
        <begin position="191"/>
        <end position="285"/>
    </location>
</feature>
<dbReference type="eggNOG" id="KOG0804">
    <property type="taxonomic scope" value="Eukaryota"/>
</dbReference>
<feature type="region of interest" description="Disordered" evidence="6">
    <location>
        <begin position="1"/>
        <end position="27"/>
    </location>
</feature>
<keyword evidence="10" id="KW-1185">Reference proteome</keyword>
<evidence type="ECO:0008006" key="11">
    <source>
        <dbReference type="Google" id="ProtNLM"/>
    </source>
</evidence>
<dbReference type="InterPro" id="IPR001841">
    <property type="entry name" value="Znf_RING"/>
</dbReference>
<sequence>MAHAARVERDDDDDDDDDDARRADGAPTVGATRGRVRLFKTTRDDGCATTTRRNANAACVVGVPSAIAIADFCRFVAGAMATTRSVRAVAGRGDGARSTYDAVLEFDDGDAADAFVENYHGRRYAMGREETCVAVRVVRVEEGAEASGTLGTEVPTCPVCLDRLDAEASGIVTTICEHAFHAECLSGWADASCPVCRYAHEPESKARCATCGKDHDLWVCLICGEVRCGRYAGACAVNHWTETNHTYALELGTQRVWDYVSDGFVHRLIQSKSGLEALVASKLDAIASEYDLLLTSQLESQRKYFEGLLQTANARCAGTISREDEDSRNAAVVARAMSEAKDAKRELKMLQKANASHVASIEQLRDELEHAHALSDTLAENVETLRAEATRAEKRKTIELAIKDARIKELEEENRDLMLFLDTSNKLSVDASLAEEIAGGTVVGIDTDTTPEPTPSRNRTHERLKGKVEAERRKL</sequence>
<dbReference type="GO" id="GO:0016567">
    <property type="term" value="P:protein ubiquitination"/>
    <property type="evidence" value="ECO:0007669"/>
    <property type="project" value="TreeGrafter"/>
</dbReference>
<dbReference type="GO" id="GO:0061630">
    <property type="term" value="F:ubiquitin protein ligase activity"/>
    <property type="evidence" value="ECO:0007669"/>
    <property type="project" value="TreeGrafter"/>
</dbReference>
<dbReference type="HOGENOM" id="CLU_009969_1_0_1"/>
<keyword evidence="3" id="KW-0862">Zinc</keyword>
<dbReference type="PANTHER" id="PTHR24007:SF7">
    <property type="entry name" value="BRCA1-ASSOCIATED PROTEIN"/>
    <property type="match status" value="1"/>
</dbReference>
<dbReference type="KEGG" id="olu:OSTLU_34718"/>
<dbReference type="OMA" id="WADASCP"/>
<evidence type="ECO:0000256" key="4">
    <source>
        <dbReference type="PROSITE-ProRule" id="PRU00502"/>
    </source>
</evidence>
<feature type="region of interest" description="Disordered" evidence="6">
    <location>
        <begin position="443"/>
        <end position="475"/>
    </location>
</feature>
<proteinExistence type="predicted"/>
<accession>A4S2V3</accession>
<dbReference type="Gene3D" id="3.30.40.10">
    <property type="entry name" value="Zinc/RING finger domain, C3HC4 (zinc finger)"/>
    <property type="match status" value="2"/>
</dbReference>
<dbReference type="InterPro" id="IPR001607">
    <property type="entry name" value="Znf_UBP"/>
</dbReference>
<feature type="compositionally biased region" description="Basic and acidic residues" evidence="6">
    <location>
        <begin position="459"/>
        <end position="475"/>
    </location>
</feature>
<evidence type="ECO:0000256" key="3">
    <source>
        <dbReference type="ARBA" id="ARBA00022833"/>
    </source>
</evidence>
<dbReference type="GO" id="GO:0008270">
    <property type="term" value="F:zinc ion binding"/>
    <property type="evidence" value="ECO:0007669"/>
    <property type="project" value="UniProtKB-KW"/>
</dbReference>
<evidence type="ECO:0000256" key="2">
    <source>
        <dbReference type="ARBA" id="ARBA00022771"/>
    </source>
</evidence>
<protein>
    <recommendedName>
        <fullName evidence="11">RING-type domain-containing protein</fullName>
    </recommendedName>
</protein>
<keyword evidence="1" id="KW-0479">Metal-binding</keyword>
<organism evidence="9 10">
    <name type="scientific">Ostreococcus lucimarinus (strain CCE9901)</name>
    <dbReference type="NCBI Taxonomy" id="436017"/>
    <lineage>
        <taxon>Eukaryota</taxon>
        <taxon>Viridiplantae</taxon>
        <taxon>Chlorophyta</taxon>
        <taxon>Mamiellophyceae</taxon>
        <taxon>Mamiellales</taxon>
        <taxon>Bathycoccaceae</taxon>
        <taxon>Ostreococcus</taxon>
    </lineage>
</organism>
<dbReference type="Pfam" id="PF13639">
    <property type="entry name" value="zf-RING_2"/>
    <property type="match status" value="1"/>
</dbReference>
<dbReference type="GO" id="GO:0007265">
    <property type="term" value="P:Ras protein signal transduction"/>
    <property type="evidence" value="ECO:0007669"/>
    <property type="project" value="TreeGrafter"/>
</dbReference>
<dbReference type="STRING" id="436017.A4S2V3"/>
<dbReference type="OrthoDB" id="273556at2759"/>
<evidence type="ECO:0000313" key="10">
    <source>
        <dbReference type="Proteomes" id="UP000001568"/>
    </source>
</evidence>
<gene>
    <name evidence="9" type="ORF">OSTLU_34718</name>
</gene>
<evidence type="ECO:0000256" key="1">
    <source>
        <dbReference type="ARBA" id="ARBA00022723"/>
    </source>
</evidence>
<dbReference type="GO" id="GO:0005737">
    <property type="term" value="C:cytoplasm"/>
    <property type="evidence" value="ECO:0007669"/>
    <property type="project" value="TreeGrafter"/>
</dbReference>
<evidence type="ECO:0000256" key="6">
    <source>
        <dbReference type="SAM" id="MobiDB-lite"/>
    </source>
</evidence>
<dbReference type="InterPro" id="IPR013083">
    <property type="entry name" value="Znf_RING/FYVE/PHD"/>
</dbReference>
<evidence type="ECO:0000313" key="9">
    <source>
        <dbReference type="EMBL" id="ABO98104.1"/>
    </source>
</evidence>
<dbReference type="InterPro" id="IPR047243">
    <property type="entry name" value="RING-H2_BRAP2"/>
</dbReference>
<dbReference type="PROSITE" id="PS50271">
    <property type="entry name" value="ZF_UBP"/>
    <property type="match status" value="1"/>
</dbReference>
<dbReference type="PANTHER" id="PTHR24007">
    <property type="entry name" value="BRCA1-ASSOCIATED PROTEIN"/>
    <property type="match status" value="1"/>
</dbReference>
<dbReference type="RefSeq" id="XP_001419811.1">
    <property type="nucleotide sequence ID" value="XM_001419774.1"/>
</dbReference>
<dbReference type="SUPFAM" id="SSF57850">
    <property type="entry name" value="RING/U-box"/>
    <property type="match status" value="2"/>
</dbReference>
<reference evidence="9 10" key="1">
    <citation type="journal article" date="2007" name="Proc. Natl. Acad. Sci. U.S.A.">
        <title>The tiny eukaryote Ostreococcus provides genomic insights into the paradox of plankton speciation.</title>
        <authorList>
            <person name="Palenik B."/>
            <person name="Grimwood J."/>
            <person name="Aerts A."/>
            <person name="Rouze P."/>
            <person name="Salamov A."/>
            <person name="Putnam N."/>
            <person name="Dupont C."/>
            <person name="Jorgensen R."/>
            <person name="Derelle E."/>
            <person name="Rombauts S."/>
            <person name="Zhou K."/>
            <person name="Otillar R."/>
            <person name="Merchant S.S."/>
            <person name="Podell S."/>
            <person name="Gaasterland T."/>
            <person name="Napoli C."/>
            <person name="Gendler K."/>
            <person name="Manuell A."/>
            <person name="Tai V."/>
            <person name="Vallon O."/>
            <person name="Piganeau G."/>
            <person name="Jancek S."/>
            <person name="Heijde M."/>
            <person name="Jabbari K."/>
            <person name="Bowler C."/>
            <person name="Lohr M."/>
            <person name="Robbens S."/>
            <person name="Werner G."/>
            <person name="Dubchak I."/>
            <person name="Pazour G.J."/>
            <person name="Ren Q."/>
            <person name="Paulsen I."/>
            <person name="Delwiche C."/>
            <person name="Schmutz J."/>
            <person name="Rokhsar D."/>
            <person name="Van de Peer Y."/>
            <person name="Moreau H."/>
            <person name="Grigoriev I.V."/>
        </authorList>
    </citation>
    <scope>NUCLEOTIDE SEQUENCE [LARGE SCALE GENOMIC DNA]</scope>
    <source>
        <strain evidence="9 10">CCE9901</strain>
    </source>
</reference>
<keyword evidence="5" id="KW-0175">Coiled coil</keyword>
<dbReference type="Pfam" id="PF07576">
    <property type="entry name" value="BRAP2"/>
    <property type="match status" value="1"/>
</dbReference>
<dbReference type="Proteomes" id="UP000001568">
    <property type="component" value="Chromosome 9"/>
</dbReference>
<keyword evidence="2 4" id="KW-0863">Zinc-finger</keyword>
<dbReference type="EMBL" id="CP000589">
    <property type="protein sequence ID" value="ABO98104.1"/>
    <property type="molecule type" value="Genomic_DNA"/>
</dbReference>
<evidence type="ECO:0000256" key="5">
    <source>
        <dbReference type="SAM" id="Coils"/>
    </source>
</evidence>
<dbReference type="CDD" id="cd16457">
    <property type="entry name" value="RING-H2_BRAP2"/>
    <property type="match status" value="1"/>
</dbReference>
<dbReference type="GeneID" id="5003762"/>
<feature type="coiled-coil region" evidence="5">
    <location>
        <begin position="333"/>
        <end position="413"/>
    </location>
</feature>
<feature type="domain" description="RING-type" evidence="7">
    <location>
        <begin position="157"/>
        <end position="197"/>
    </location>
</feature>
<dbReference type="PROSITE" id="PS50089">
    <property type="entry name" value="ZF_RING_2"/>
    <property type="match status" value="1"/>
</dbReference>
<dbReference type="InterPro" id="IPR011422">
    <property type="entry name" value="BRAP2/ETP1_RRM"/>
</dbReference>
<dbReference type="SMART" id="SM00290">
    <property type="entry name" value="ZnF_UBP"/>
    <property type="match status" value="1"/>
</dbReference>
<evidence type="ECO:0000259" key="7">
    <source>
        <dbReference type="PROSITE" id="PS50089"/>
    </source>
</evidence>
<dbReference type="Pfam" id="PF02148">
    <property type="entry name" value="zf-UBP"/>
    <property type="match status" value="1"/>
</dbReference>
<dbReference type="SMART" id="SM00184">
    <property type="entry name" value="RING"/>
    <property type="match status" value="1"/>
</dbReference>
<dbReference type="Gramene" id="ABO98104">
    <property type="protein sequence ID" value="ABO98104"/>
    <property type="gene ID" value="OSTLU_34718"/>
</dbReference>